<dbReference type="EMBL" id="CAJZAH010000001">
    <property type="protein sequence ID" value="CAG9169630.1"/>
    <property type="molecule type" value="Genomic_DNA"/>
</dbReference>
<keyword evidence="4" id="KW-0804">Transcription</keyword>
<evidence type="ECO:0000256" key="2">
    <source>
        <dbReference type="ARBA" id="ARBA00023015"/>
    </source>
</evidence>
<reference evidence="6 7" key="1">
    <citation type="submission" date="2021-08" db="EMBL/GenBank/DDBJ databases">
        <authorList>
            <person name="Peeters C."/>
        </authorList>
    </citation>
    <scope>NUCLEOTIDE SEQUENCE [LARGE SCALE GENOMIC DNA]</scope>
    <source>
        <strain evidence="6 7">LMG 21510</strain>
    </source>
</reference>
<sequence>MDKLRAMQTFVRIVDQGSLTAAAQALGTSLPAVVRTLAALEAHLQVRLLNRTTRRLSLTDEGRGYLDSCRQILATVDEAEARLSARHVEPSGRLAMTAPVLFGQMYVAPAVTAFVERYPAVHCAMMFTDRVVDMVEEEIDVAVRIGPLADSTLVAQSVGEIRRVVVAAPAFLRRHGEPAHPDELARSRCVRFLPGQSAAPWWAFQENGRPFHVAVDGNLAFNQTAPAVAACAAGAGFGHFLSYQVAPLVASGELRIVLASFELPAWPLSLVYPHAGLLPARTRAFIDWMKTHLRDASRAFCP</sequence>
<dbReference type="Gene3D" id="3.40.190.290">
    <property type="match status" value="1"/>
</dbReference>
<evidence type="ECO:0000256" key="4">
    <source>
        <dbReference type="ARBA" id="ARBA00023163"/>
    </source>
</evidence>
<protein>
    <submittedName>
        <fullName evidence="6">HTH-type transcriptional regulator DmlR</fullName>
    </submittedName>
</protein>
<evidence type="ECO:0000256" key="3">
    <source>
        <dbReference type="ARBA" id="ARBA00023125"/>
    </source>
</evidence>
<evidence type="ECO:0000313" key="7">
    <source>
        <dbReference type="Proteomes" id="UP000721236"/>
    </source>
</evidence>
<keyword evidence="7" id="KW-1185">Reference proteome</keyword>
<dbReference type="InterPro" id="IPR058163">
    <property type="entry name" value="LysR-type_TF_proteobact-type"/>
</dbReference>
<dbReference type="InterPro" id="IPR036390">
    <property type="entry name" value="WH_DNA-bd_sf"/>
</dbReference>
<dbReference type="SUPFAM" id="SSF46785">
    <property type="entry name" value="Winged helix' DNA-binding domain"/>
    <property type="match status" value="1"/>
</dbReference>
<dbReference type="RefSeq" id="WP_224040717.1">
    <property type="nucleotide sequence ID" value="NZ_CAJZAH010000001.1"/>
</dbReference>
<gene>
    <name evidence="6" type="primary">dmlR_15</name>
    <name evidence="6" type="ORF">LMG21510_01524</name>
</gene>
<dbReference type="PANTHER" id="PTHR30537">
    <property type="entry name" value="HTH-TYPE TRANSCRIPTIONAL REGULATOR"/>
    <property type="match status" value="1"/>
</dbReference>
<dbReference type="CDD" id="cd08471">
    <property type="entry name" value="PBP2_CrgA_like_2"/>
    <property type="match status" value="1"/>
</dbReference>
<keyword evidence="3" id="KW-0238">DNA-binding</keyword>
<dbReference type="Gene3D" id="1.10.10.10">
    <property type="entry name" value="Winged helix-like DNA-binding domain superfamily/Winged helix DNA-binding domain"/>
    <property type="match status" value="1"/>
</dbReference>
<feature type="domain" description="HTH lysR-type" evidence="5">
    <location>
        <begin position="1"/>
        <end position="59"/>
    </location>
</feature>
<evidence type="ECO:0000313" key="6">
    <source>
        <dbReference type="EMBL" id="CAG9169630.1"/>
    </source>
</evidence>
<evidence type="ECO:0000259" key="5">
    <source>
        <dbReference type="PROSITE" id="PS50931"/>
    </source>
</evidence>
<proteinExistence type="inferred from homology"/>
<dbReference type="Pfam" id="PF03466">
    <property type="entry name" value="LysR_substrate"/>
    <property type="match status" value="1"/>
</dbReference>
<evidence type="ECO:0000256" key="1">
    <source>
        <dbReference type="ARBA" id="ARBA00009437"/>
    </source>
</evidence>
<name>A0ABM8WQB6_9BURK</name>
<keyword evidence="2" id="KW-0805">Transcription regulation</keyword>
<dbReference type="Proteomes" id="UP000721236">
    <property type="component" value="Unassembled WGS sequence"/>
</dbReference>
<dbReference type="PANTHER" id="PTHR30537:SF5">
    <property type="entry name" value="HTH-TYPE TRANSCRIPTIONAL ACTIVATOR TTDR-RELATED"/>
    <property type="match status" value="1"/>
</dbReference>
<organism evidence="6 7">
    <name type="scientific">Cupriavidus respiraculi</name>
    <dbReference type="NCBI Taxonomy" id="195930"/>
    <lineage>
        <taxon>Bacteria</taxon>
        <taxon>Pseudomonadati</taxon>
        <taxon>Pseudomonadota</taxon>
        <taxon>Betaproteobacteria</taxon>
        <taxon>Burkholderiales</taxon>
        <taxon>Burkholderiaceae</taxon>
        <taxon>Cupriavidus</taxon>
    </lineage>
</organism>
<dbReference type="PROSITE" id="PS50931">
    <property type="entry name" value="HTH_LYSR"/>
    <property type="match status" value="1"/>
</dbReference>
<dbReference type="Pfam" id="PF00126">
    <property type="entry name" value="HTH_1"/>
    <property type="match status" value="1"/>
</dbReference>
<comment type="similarity">
    <text evidence="1">Belongs to the LysR transcriptional regulatory family.</text>
</comment>
<dbReference type="InterPro" id="IPR036388">
    <property type="entry name" value="WH-like_DNA-bd_sf"/>
</dbReference>
<accession>A0ABM8WQB6</accession>
<comment type="caution">
    <text evidence="6">The sequence shown here is derived from an EMBL/GenBank/DDBJ whole genome shotgun (WGS) entry which is preliminary data.</text>
</comment>
<dbReference type="InterPro" id="IPR005119">
    <property type="entry name" value="LysR_subst-bd"/>
</dbReference>
<dbReference type="SUPFAM" id="SSF53850">
    <property type="entry name" value="Periplasmic binding protein-like II"/>
    <property type="match status" value="1"/>
</dbReference>
<dbReference type="InterPro" id="IPR000847">
    <property type="entry name" value="LysR_HTH_N"/>
</dbReference>